<keyword evidence="3" id="KW-1003">Cell membrane</keyword>
<feature type="transmembrane region" description="Helical" evidence="7">
    <location>
        <begin position="244"/>
        <end position="266"/>
    </location>
</feature>
<feature type="transmembrane region" description="Helical" evidence="7">
    <location>
        <begin position="143"/>
        <end position="161"/>
    </location>
</feature>
<dbReference type="NCBIfam" id="TIGR00374">
    <property type="entry name" value="flippase-like domain"/>
    <property type="match status" value="1"/>
</dbReference>
<keyword evidence="6 7" id="KW-0472">Membrane</keyword>
<dbReference type="Proteomes" id="UP000030710">
    <property type="component" value="Unassembled WGS sequence"/>
</dbReference>
<feature type="transmembrane region" description="Helical" evidence="7">
    <location>
        <begin position="56"/>
        <end position="78"/>
    </location>
</feature>
<organism evidence="8 9">
    <name type="scientific">Haloquadratum walsbyi J07HQW2</name>
    <dbReference type="NCBI Taxonomy" id="1238425"/>
    <lineage>
        <taxon>Archaea</taxon>
        <taxon>Methanobacteriati</taxon>
        <taxon>Methanobacteriota</taxon>
        <taxon>Stenosarchaea group</taxon>
        <taxon>Halobacteria</taxon>
        <taxon>Halobacteriales</taxon>
        <taxon>Haloferacaceae</taxon>
        <taxon>Haloquadratum</taxon>
    </lineage>
</organism>
<evidence type="ECO:0000313" key="8">
    <source>
        <dbReference type="EMBL" id="ERG97201.1"/>
    </source>
</evidence>
<dbReference type="HOGENOM" id="CLU_048072_1_0_2"/>
<dbReference type="STRING" id="1238425.J07HQW2_03687"/>
<evidence type="ECO:0000256" key="1">
    <source>
        <dbReference type="ARBA" id="ARBA00004651"/>
    </source>
</evidence>
<evidence type="ECO:0000256" key="6">
    <source>
        <dbReference type="ARBA" id="ARBA00023136"/>
    </source>
</evidence>
<evidence type="ECO:0000256" key="4">
    <source>
        <dbReference type="ARBA" id="ARBA00022692"/>
    </source>
</evidence>
<name>U1PXK8_9EURY</name>
<feature type="transmembrane region" description="Helical" evidence="7">
    <location>
        <begin position="303"/>
        <end position="325"/>
    </location>
</feature>
<sequence>MTGSNSISLRSLGLPRRLSHVLGCVFASVIFAAGYIWLIGPSALWNALTSVSSWRFGFLLLISTIPLILWGGGFYVILRRLGHTGSFVVSVLLVNASGFLNTITPFGQLGGNPPAALLIKRALGTDFETALAGIGVMNATNRLASIFLGFLAASYLGWRLIIEHALNIAVFGIIAVIVATVLAAGLLWQYRYTLVDNGSQGLSAIIKPLNHLPRIDVPSRERLRQRGVQFIEALELLATAPAELALVFGLCMVGQAFIAAILWVALAALGTDLLFATVLLVIPVAKLGAIAPTPGGLGAAETLLAGTLMTTTEVTAAVAGAAAILYRASAFWIPALTGGFITAWYVLRKPTSQDG</sequence>
<dbReference type="PANTHER" id="PTHR39087">
    <property type="entry name" value="UPF0104 MEMBRANE PROTEIN MJ1595"/>
    <property type="match status" value="1"/>
</dbReference>
<keyword evidence="5 7" id="KW-1133">Transmembrane helix</keyword>
<proteinExistence type="inferred from homology"/>
<gene>
    <name evidence="8" type="ORF">J07HQW2_03687</name>
</gene>
<feature type="transmembrane region" description="Helical" evidence="7">
    <location>
        <begin position="273"/>
        <end position="291"/>
    </location>
</feature>
<feature type="transmembrane region" description="Helical" evidence="7">
    <location>
        <begin position="330"/>
        <end position="347"/>
    </location>
</feature>
<dbReference type="EMBL" id="KE356561">
    <property type="protein sequence ID" value="ERG97201.1"/>
    <property type="molecule type" value="Genomic_DNA"/>
</dbReference>
<feature type="transmembrane region" description="Helical" evidence="7">
    <location>
        <begin position="21"/>
        <end position="44"/>
    </location>
</feature>
<reference evidence="8 9" key="1">
    <citation type="journal article" date="2013" name="PLoS ONE">
        <title>Assembly-driven community genomics of a hypersaline microbial ecosystem.</title>
        <authorList>
            <person name="Podell S."/>
            <person name="Ugalde J.A."/>
            <person name="Narasingarao P."/>
            <person name="Banfield J.F."/>
            <person name="Heidelberg K.B."/>
            <person name="Allen E.E."/>
        </authorList>
    </citation>
    <scope>NUCLEOTIDE SEQUENCE [LARGE SCALE GENOMIC DNA]</scope>
    <source>
        <strain evidence="9">J07HQW2</strain>
    </source>
</reference>
<accession>U1PXK8</accession>
<dbReference type="AlphaFoldDB" id="U1PXK8"/>
<dbReference type="eggNOG" id="arCOG00899">
    <property type="taxonomic scope" value="Archaea"/>
</dbReference>
<dbReference type="RefSeq" id="WP_021056662.1">
    <property type="nucleotide sequence ID" value="NZ_KE356561.1"/>
</dbReference>
<dbReference type="Pfam" id="PF03706">
    <property type="entry name" value="LPG_synthase_TM"/>
    <property type="match status" value="1"/>
</dbReference>
<evidence type="ECO:0000256" key="2">
    <source>
        <dbReference type="ARBA" id="ARBA00011061"/>
    </source>
</evidence>
<feature type="transmembrane region" description="Helical" evidence="7">
    <location>
        <begin position="168"/>
        <end position="190"/>
    </location>
</feature>
<protein>
    <submittedName>
        <fullName evidence="8">Putative integral membrane protein</fullName>
    </submittedName>
</protein>
<evidence type="ECO:0000256" key="5">
    <source>
        <dbReference type="ARBA" id="ARBA00022989"/>
    </source>
</evidence>
<evidence type="ECO:0000256" key="3">
    <source>
        <dbReference type="ARBA" id="ARBA00022475"/>
    </source>
</evidence>
<comment type="subcellular location">
    <subcellularLocation>
        <location evidence="1">Cell membrane</location>
        <topology evidence="1">Multi-pass membrane protein</topology>
    </subcellularLocation>
</comment>
<dbReference type="InterPro" id="IPR022791">
    <property type="entry name" value="L-PG_synthase/AglD"/>
</dbReference>
<keyword evidence="4 7" id="KW-0812">Transmembrane</keyword>
<dbReference type="PANTHER" id="PTHR39087:SF2">
    <property type="entry name" value="UPF0104 MEMBRANE PROTEIN MJ1595"/>
    <property type="match status" value="1"/>
</dbReference>
<evidence type="ECO:0000313" key="9">
    <source>
        <dbReference type="Proteomes" id="UP000030710"/>
    </source>
</evidence>
<feature type="transmembrane region" description="Helical" evidence="7">
    <location>
        <begin position="85"/>
        <end position="104"/>
    </location>
</feature>
<dbReference type="GO" id="GO:0005886">
    <property type="term" value="C:plasma membrane"/>
    <property type="evidence" value="ECO:0007669"/>
    <property type="project" value="UniProtKB-SubCell"/>
</dbReference>
<comment type="similarity">
    <text evidence="2">Belongs to the UPF0104 family.</text>
</comment>
<evidence type="ECO:0000256" key="7">
    <source>
        <dbReference type="SAM" id="Phobius"/>
    </source>
</evidence>